<dbReference type="NCBIfam" id="TIGR00125">
    <property type="entry name" value="cyt_tran_rel"/>
    <property type="match status" value="1"/>
</dbReference>
<dbReference type="PANTHER" id="PTHR43793">
    <property type="entry name" value="FAD SYNTHASE"/>
    <property type="match status" value="1"/>
</dbReference>
<protein>
    <submittedName>
        <fullName evidence="4">Adenylyltransferase/cytidyltransferase family protein</fullName>
    </submittedName>
</protein>
<name>A0A7S8IEL0_9CHLR</name>
<dbReference type="RefSeq" id="WP_195170628.1">
    <property type="nucleotide sequence ID" value="NZ_CP062983.1"/>
</dbReference>
<dbReference type="SUPFAM" id="SSF52374">
    <property type="entry name" value="Nucleotidylyl transferase"/>
    <property type="match status" value="1"/>
</dbReference>
<dbReference type="KEGG" id="pmet:G4Y79_23200"/>
<evidence type="ECO:0000313" key="5">
    <source>
        <dbReference type="Proteomes" id="UP000594468"/>
    </source>
</evidence>
<dbReference type="InterPro" id="IPR050385">
    <property type="entry name" value="Archaeal_FAD_synthase"/>
</dbReference>
<keyword evidence="1 4" id="KW-0808">Transferase</keyword>
<gene>
    <name evidence="4" type="ORF">G4Y79_23200</name>
</gene>
<dbReference type="Pfam" id="PF01467">
    <property type="entry name" value="CTP_transf_like"/>
    <property type="match status" value="1"/>
</dbReference>
<accession>A0A7S8IEL0</accession>
<keyword evidence="5" id="KW-1185">Reference proteome</keyword>
<dbReference type="Gene3D" id="3.40.50.620">
    <property type="entry name" value="HUPs"/>
    <property type="match status" value="1"/>
</dbReference>
<dbReference type="EMBL" id="CP062983">
    <property type="protein sequence ID" value="QPC82559.1"/>
    <property type="molecule type" value="Genomic_DNA"/>
</dbReference>
<evidence type="ECO:0000313" key="4">
    <source>
        <dbReference type="EMBL" id="QPC82559.1"/>
    </source>
</evidence>
<organism evidence="4 5">
    <name type="scientific">Phototrophicus methaneseepsis</name>
    <dbReference type="NCBI Taxonomy" id="2710758"/>
    <lineage>
        <taxon>Bacteria</taxon>
        <taxon>Bacillati</taxon>
        <taxon>Chloroflexota</taxon>
        <taxon>Candidatus Thermofontia</taxon>
        <taxon>Phototrophicales</taxon>
        <taxon>Phototrophicaceae</taxon>
        <taxon>Phototrophicus</taxon>
    </lineage>
</organism>
<dbReference type="InterPro" id="IPR004821">
    <property type="entry name" value="Cyt_trans-like"/>
</dbReference>
<sequence length="158" mass="17035">MGQVLSLDQAIAARVALQEAGQTLVFTNGHFDLLHVGHLDYLEKARALGDALFVGINGNDATEQLKGTGRPIVPAAERARLLAALVPVTAAIIFEQDTANHIITALKPDIYVKGGDYAHKVLPERPTVEAYGGQVHLIDYLPDHSTTRLIARIKALPE</sequence>
<reference evidence="4 5" key="1">
    <citation type="submission" date="2020-02" db="EMBL/GenBank/DDBJ databases">
        <authorList>
            <person name="Zheng R.K."/>
            <person name="Sun C.M."/>
        </authorList>
    </citation>
    <scope>NUCLEOTIDE SEQUENCE [LARGE SCALE GENOMIC DNA]</scope>
    <source>
        <strain evidence="5">rifampicinis</strain>
    </source>
</reference>
<keyword evidence="2 4" id="KW-0548">Nucleotidyltransferase</keyword>
<evidence type="ECO:0000256" key="2">
    <source>
        <dbReference type="ARBA" id="ARBA00022695"/>
    </source>
</evidence>
<feature type="domain" description="Cytidyltransferase-like" evidence="3">
    <location>
        <begin position="26"/>
        <end position="131"/>
    </location>
</feature>
<evidence type="ECO:0000259" key="3">
    <source>
        <dbReference type="Pfam" id="PF01467"/>
    </source>
</evidence>
<dbReference type="Proteomes" id="UP000594468">
    <property type="component" value="Chromosome"/>
</dbReference>
<dbReference type="GO" id="GO:0016779">
    <property type="term" value="F:nucleotidyltransferase activity"/>
    <property type="evidence" value="ECO:0007669"/>
    <property type="project" value="UniProtKB-KW"/>
</dbReference>
<dbReference type="AlphaFoldDB" id="A0A7S8IEL0"/>
<dbReference type="InterPro" id="IPR014729">
    <property type="entry name" value="Rossmann-like_a/b/a_fold"/>
</dbReference>
<evidence type="ECO:0000256" key="1">
    <source>
        <dbReference type="ARBA" id="ARBA00022679"/>
    </source>
</evidence>
<dbReference type="PANTHER" id="PTHR43793:SF2">
    <property type="entry name" value="BIFUNCTIONAL PROTEIN HLDE"/>
    <property type="match status" value="1"/>
</dbReference>
<proteinExistence type="predicted"/>